<feature type="transmembrane region" description="Helical" evidence="6">
    <location>
        <begin position="237"/>
        <end position="261"/>
    </location>
</feature>
<dbReference type="PROSITE" id="PS50922">
    <property type="entry name" value="TLC"/>
    <property type="match status" value="1"/>
</dbReference>
<evidence type="ECO:0000256" key="4">
    <source>
        <dbReference type="ARBA" id="ARBA00023136"/>
    </source>
</evidence>
<evidence type="ECO:0000313" key="8">
    <source>
        <dbReference type="EMBL" id="KAJ8763576.1"/>
    </source>
</evidence>
<keyword evidence="2 5" id="KW-0812">Transmembrane</keyword>
<dbReference type="InterPro" id="IPR006634">
    <property type="entry name" value="TLC-dom"/>
</dbReference>
<name>A0AAV8TB62_9ROSI</name>
<dbReference type="GO" id="GO:0005789">
    <property type="term" value="C:endoplasmic reticulum membrane"/>
    <property type="evidence" value="ECO:0007669"/>
    <property type="project" value="UniProtKB-SubCell"/>
</dbReference>
<dbReference type="AlphaFoldDB" id="A0AAV8TB62"/>
<dbReference type="GO" id="GO:0046513">
    <property type="term" value="P:ceramide biosynthetic process"/>
    <property type="evidence" value="ECO:0007669"/>
    <property type="project" value="InterPro"/>
</dbReference>
<protein>
    <recommendedName>
        <fullName evidence="7">TLC domain-containing protein</fullName>
    </recommendedName>
</protein>
<gene>
    <name evidence="8" type="ORF">K2173_002459</name>
</gene>
<comment type="caution">
    <text evidence="8">The sequence shown here is derived from an EMBL/GenBank/DDBJ whole genome shotgun (WGS) entry which is preliminary data.</text>
</comment>
<sequence length="286" mass="33509">MDSISSGSVHLSHFLVAFYFAFGFVAARFLLDRFIFRSLAIWFSNSKAIKSRIDETSKATIGKCSESMWKLVYYGSVEAWILNITYNEPWFKDIGEYFKGWPEQELKLPLKFFYMCQCGFYTYSIAALLKWETRRKDFSVMMSHHVITVILISYSYIARFFRIGSIVLALHDASDVFLEAAKVLQYSGNELGASMCFGLFAISWIILRLIFFPFWVIKSSSIDSLDVLDLRKMYDRSVYYVFNTMLLMLLVFHIYWWVLICSMIMRQLRNRGQVGEDIRSDSEDDD</sequence>
<comment type="subcellular location">
    <subcellularLocation>
        <location evidence="1">Endoplasmic reticulum membrane</location>
        <topology evidence="1">Multi-pass membrane protein</topology>
    </subcellularLocation>
</comment>
<feature type="transmembrane region" description="Helical" evidence="6">
    <location>
        <begin position="191"/>
        <end position="217"/>
    </location>
</feature>
<keyword evidence="3 6" id="KW-1133">Transmembrane helix</keyword>
<dbReference type="PANTHER" id="PTHR12560">
    <property type="entry name" value="LONGEVITY ASSURANCE FACTOR 1 LAG1"/>
    <property type="match status" value="1"/>
</dbReference>
<evidence type="ECO:0000313" key="9">
    <source>
        <dbReference type="Proteomes" id="UP001159364"/>
    </source>
</evidence>
<evidence type="ECO:0000256" key="2">
    <source>
        <dbReference type="ARBA" id="ARBA00022692"/>
    </source>
</evidence>
<dbReference type="PANTHER" id="PTHR12560:SF0">
    <property type="entry name" value="LD18904P"/>
    <property type="match status" value="1"/>
</dbReference>
<keyword evidence="9" id="KW-1185">Reference proteome</keyword>
<feature type="transmembrane region" description="Helical" evidence="6">
    <location>
        <begin position="12"/>
        <end position="31"/>
    </location>
</feature>
<dbReference type="InterPro" id="IPR016439">
    <property type="entry name" value="Lag1/Lac1-like"/>
</dbReference>
<proteinExistence type="predicted"/>
<evidence type="ECO:0000256" key="5">
    <source>
        <dbReference type="PROSITE-ProRule" id="PRU00205"/>
    </source>
</evidence>
<evidence type="ECO:0000256" key="6">
    <source>
        <dbReference type="SAM" id="Phobius"/>
    </source>
</evidence>
<evidence type="ECO:0000256" key="1">
    <source>
        <dbReference type="ARBA" id="ARBA00004477"/>
    </source>
</evidence>
<organism evidence="8 9">
    <name type="scientific">Erythroxylum novogranatense</name>
    <dbReference type="NCBI Taxonomy" id="1862640"/>
    <lineage>
        <taxon>Eukaryota</taxon>
        <taxon>Viridiplantae</taxon>
        <taxon>Streptophyta</taxon>
        <taxon>Embryophyta</taxon>
        <taxon>Tracheophyta</taxon>
        <taxon>Spermatophyta</taxon>
        <taxon>Magnoliopsida</taxon>
        <taxon>eudicotyledons</taxon>
        <taxon>Gunneridae</taxon>
        <taxon>Pentapetalae</taxon>
        <taxon>rosids</taxon>
        <taxon>fabids</taxon>
        <taxon>Malpighiales</taxon>
        <taxon>Erythroxylaceae</taxon>
        <taxon>Erythroxylum</taxon>
    </lineage>
</organism>
<dbReference type="SMART" id="SM00724">
    <property type="entry name" value="TLC"/>
    <property type="match status" value="1"/>
</dbReference>
<accession>A0AAV8TB62</accession>
<feature type="domain" description="TLC" evidence="7">
    <location>
        <begin position="62"/>
        <end position="269"/>
    </location>
</feature>
<dbReference type="PIRSF" id="PIRSF005225">
    <property type="entry name" value="LAG1_LAC1"/>
    <property type="match status" value="1"/>
</dbReference>
<reference evidence="8 9" key="1">
    <citation type="submission" date="2021-09" db="EMBL/GenBank/DDBJ databases">
        <title>Genomic insights and catalytic innovation underlie evolution of tropane alkaloids biosynthesis.</title>
        <authorList>
            <person name="Wang Y.-J."/>
            <person name="Tian T."/>
            <person name="Huang J.-P."/>
            <person name="Huang S.-X."/>
        </authorList>
    </citation>
    <scope>NUCLEOTIDE SEQUENCE [LARGE SCALE GENOMIC DNA]</scope>
    <source>
        <strain evidence="8">KIB-2018</strain>
        <tissue evidence="8">Leaf</tissue>
    </source>
</reference>
<keyword evidence="4 5" id="KW-0472">Membrane</keyword>
<evidence type="ECO:0000256" key="3">
    <source>
        <dbReference type="ARBA" id="ARBA00022989"/>
    </source>
</evidence>
<feature type="transmembrane region" description="Helical" evidence="6">
    <location>
        <begin position="149"/>
        <end position="170"/>
    </location>
</feature>
<dbReference type="Pfam" id="PF03798">
    <property type="entry name" value="TRAM_LAG1_CLN8"/>
    <property type="match status" value="1"/>
</dbReference>
<evidence type="ECO:0000259" key="7">
    <source>
        <dbReference type="PROSITE" id="PS50922"/>
    </source>
</evidence>
<dbReference type="EMBL" id="JAIWQS010000005">
    <property type="protein sequence ID" value="KAJ8763576.1"/>
    <property type="molecule type" value="Genomic_DNA"/>
</dbReference>
<dbReference type="Proteomes" id="UP001159364">
    <property type="component" value="Linkage Group LG05"/>
</dbReference>
<dbReference type="GO" id="GO:0050291">
    <property type="term" value="F:sphingosine N-acyltransferase activity"/>
    <property type="evidence" value="ECO:0007669"/>
    <property type="project" value="InterPro"/>
</dbReference>